<dbReference type="OrthoDB" id="7857360at2"/>
<keyword evidence="1" id="KW-0732">Signal</keyword>
<reference evidence="3" key="1">
    <citation type="journal article" date="2010" name="ISME J.">
        <title>The complete genome sequence of the algal symbiont Dinoroseobacter shibae: a hitchhiker's guide to life in the sea.</title>
        <authorList>
            <person name="Wagner-Dobler I."/>
            <person name="Ballhausen B."/>
            <person name="Berger M."/>
            <person name="Brinkhoff T."/>
            <person name="Buchholz I."/>
            <person name="Bunk B."/>
            <person name="Cypionka H."/>
            <person name="Daniel R."/>
            <person name="Drepper T."/>
            <person name="Gerdts G."/>
            <person name="Hahnke S."/>
            <person name="Han C."/>
            <person name="Jahn D."/>
            <person name="Kalhoefer D."/>
            <person name="Kiss H."/>
            <person name="Klenk H.P."/>
            <person name="Kyrpides N."/>
            <person name="Liebl W."/>
            <person name="Liesegang H."/>
            <person name="Meincke L."/>
            <person name="Pati A."/>
            <person name="Petersen J."/>
            <person name="Piekarski T."/>
            <person name="Pommerenke C."/>
            <person name="Pradella S."/>
            <person name="Pukall R."/>
            <person name="Rabus R."/>
            <person name="Stackebrandt E."/>
            <person name="Thole S."/>
            <person name="Thompson L."/>
            <person name="Tielen P."/>
            <person name="Tomasch J."/>
            <person name="von Jan M."/>
            <person name="Wanphrut N."/>
            <person name="Wichels A."/>
            <person name="Zech H."/>
            <person name="Simon M."/>
        </authorList>
    </citation>
    <scope>NUCLEOTIDE SEQUENCE [LARGE SCALE GENOMIC DNA]</scope>
    <source>
        <strain evidence="3">DSM 16493 / NCIMB 14021 / DFL 12</strain>
    </source>
</reference>
<organism evidence="2 3">
    <name type="scientific">Dinoroseobacter shibae (strain DSM 16493 / NCIMB 14021 / DFL 12)</name>
    <dbReference type="NCBI Taxonomy" id="398580"/>
    <lineage>
        <taxon>Bacteria</taxon>
        <taxon>Pseudomonadati</taxon>
        <taxon>Pseudomonadota</taxon>
        <taxon>Alphaproteobacteria</taxon>
        <taxon>Rhodobacterales</taxon>
        <taxon>Roseobacteraceae</taxon>
        <taxon>Dinoroseobacter</taxon>
    </lineage>
</organism>
<dbReference type="EMBL" id="CP000830">
    <property type="protein sequence ID" value="ABV92696.1"/>
    <property type="molecule type" value="Genomic_DNA"/>
</dbReference>
<proteinExistence type="predicted"/>
<dbReference type="STRING" id="398580.Dshi_0951"/>
<sequence length="156" mass="15381">MTRIALIAALSTAIAAPAIANTQLERTLGVAPGVYSFAELAAIKGSFDTDTGYTIPAPGGVVSTQSVGISPAHAQLAATLGLDAGDYSFAELAAIKGSFDSDTGYNVTAPGGVVSTQSVGTSPAQAQLAAQLGLDAADYSFADLAAIKGAKGSSNE</sequence>
<dbReference type="KEGG" id="dsh:Dshi_0951"/>
<evidence type="ECO:0000313" key="3">
    <source>
        <dbReference type="Proteomes" id="UP000006833"/>
    </source>
</evidence>
<keyword evidence="3" id="KW-1185">Reference proteome</keyword>
<name>A8LRY9_DINSH</name>
<dbReference type="RefSeq" id="WP_012177628.1">
    <property type="nucleotide sequence ID" value="NC_009952.1"/>
</dbReference>
<dbReference type="AlphaFoldDB" id="A8LRY9"/>
<dbReference type="eggNOG" id="ENOG502ZCND">
    <property type="taxonomic scope" value="Bacteria"/>
</dbReference>
<accession>A8LRY9</accession>
<evidence type="ECO:0000256" key="1">
    <source>
        <dbReference type="SAM" id="SignalP"/>
    </source>
</evidence>
<dbReference type="HOGENOM" id="CLU_1683771_0_0_5"/>
<evidence type="ECO:0000313" key="2">
    <source>
        <dbReference type="EMBL" id="ABV92696.1"/>
    </source>
</evidence>
<gene>
    <name evidence="2" type="ordered locus">Dshi_0951</name>
</gene>
<dbReference type="Proteomes" id="UP000006833">
    <property type="component" value="Chromosome"/>
</dbReference>
<protein>
    <submittedName>
        <fullName evidence="2">Uncharacterized protein</fullName>
    </submittedName>
</protein>
<feature type="signal peptide" evidence="1">
    <location>
        <begin position="1"/>
        <end position="20"/>
    </location>
</feature>
<feature type="chain" id="PRO_5002723073" evidence="1">
    <location>
        <begin position="21"/>
        <end position="156"/>
    </location>
</feature>